<proteinExistence type="predicted"/>
<reference evidence="2" key="1">
    <citation type="journal article" date="2010" name="Genome Res.">
        <title>Population genomic sequencing of Coccidioides fungi reveals recent hybridization and transposon control.</title>
        <authorList>
            <person name="Neafsey D.E."/>
            <person name="Barker B.M."/>
            <person name="Sharpton T.J."/>
            <person name="Stajich J.E."/>
            <person name="Park D.J."/>
            <person name="Whiston E."/>
            <person name="Hung C.-Y."/>
            <person name="McMahan C."/>
            <person name="White J."/>
            <person name="Sykes S."/>
            <person name="Heiman D."/>
            <person name="Young S."/>
            <person name="Zeng Q."/>
            <person name="Abouelleil A."/>
            <person name="Aftuck L."/>
            <person name="Bessette D."/>
            <person name="Brown A."/>
            <person name="FitzGerald M."/>
            <person name="Lui A."/>
            <person name="Macdonald J.P."/>
            <person name="Priest M."/>
            <person name="Orbach M.J."/>
            <person name="Galgiani J.N."/>
            <person name="Kirkland T.N."/>
            <person name="Cole G.T."/>
            <person name="Birren B.W."/>
            <person name="Henn M.R."/>
            <person name="Taylor J.W."/>
            <person name="Rounsley S.D."/>
        </authorList>
    </citation>
    <scope>NUCLEOTIDE SEQUENCE [LARGE SCALE GENOMIC DNA]</scope>
    <source>
        <strain evidence="2">RMSCC 757 / Silveira</strain>
    </source>
</reference>
<evidence type="ECO:0000313" key="1">
    <source>
        <dbReference type="EMBL" id="EFW13455.1"/>
    </source>
</evidence>
<dbReference type="Proteomes" id="UP000002497">
    <property type="component" value="Unassembled WGS sequence"/>
</dbReference>
<keyword evidence="2" id="KW-1185">Reference proteome</keyword>
<organism evidence="2">
    <name type="scientific">Coccidioides posadasii (strain RMSCC 757 / Silveira)</name>
    <name type="common">Valley fever fungus</name>
    <dbReference type="NCBI Taxonomy" id="443226"/>
    <lineage>
        <taxon>Eukaryota</taxon>
        <taxon>Fungi</taxon>
        <taxon>Dikarya</taxon>
        <taxon>Ascomycota</taxon>
        <taxon>Pezizomycotina</taxon>
        <taxon>Eurotiomycetes</taxon>
        <taxon>Eurotiomycetidae</taxon>
        <taxon>Onygenales</taxon>
        <taxon>Onygenaceae</taxon>
        <taxon>Coccidioides</taxon>
    </lineage>
</organism>
<name>E9DJA8_COCPS</name>
<dbReference type="EMBL" id="GL636515">
    <property type="protein sequence ID" value="EFW13455.1"/>
    <property type="molecule type" value="Genomic_DNA"/>
</dbReference>
<protein>
    <submittedName>
        <fullName evidence="1">Predicted protein</fullName>
    </submittedName>
</protein>
<sequence>MALGWRHSKSDSLEHPEWAEINAVQHYLYYVRFNDVTGICKALLMSGEAAHLTPKERPRPQEAIGPIAERRRVDPCRELVQSRLLLWPGGDFLGAPVVYCVEHLAHVAPRCLRDSDEAYVLSRSKCFGAHEAAAALKACGDVSDALCYWSPVTTWPQGWIWHLNVDFTSLQGEQSQVSAGIHVTSRRDVLELYRDYTDNDVSQELSVHKFYETEKQMPSLLPSIFESWELRWLTTQ</sequence>
<dbReference type="VEuPathDB" id="FungiDB:D8B26_004930"/>
<dbReference type="AlphaFoldDB" id="E9DJA8"/>
<dbReference type="VEuPathDB" id="FungiDB:CPSG_09907"/>
<evidence type="ECO:0000313" key="2">
    <source>
        <dbReference type="Proteomes" id="UP000002497"/>
    </source>
</evidence>
<gene>
    <name evidence="1" type="ORF">CPSG_09907</name>
</gene>
<accession>E9DJA8</accession>
<dbReference type="HOGENOM" id="CLU_1175317_0_0_1"/>
<reference evidence="2" key="2">
    <citation type="submission" date="2010-03" db="EMBL/GenBank/DDBJ databases">
        <title>The genome sequence of Coccidioides posadasii strain Silveira.</title>
        <authorList>
            <consortium name="The Broad Institute Genome Sequencing Center for Infectious Disease"/>
            <person name="Neafsey D."/>
            <person name="Orbach M."/>
            <person name="Henn M.R."/>
            <person name="Cole G.T."/>
            <person name="Galgiani J."/>
            <person name="Gardner M.J."/>
            <person name="Kirkland T.N."/>
            <person name="Taylor J.W."/>
            <person name="Young S.K."/>
            <person name="Zeng Q."/>
            <person name="Koehrsen M."/>
            <person name="Alvarado L."/>
            <person name="Berlin A."/>
            <person name="Borenstein D."/>
            <person name="Chapman S.B."/>
            <person name="Chen Z."/>
            <person name="Engels R."/>
            <person name="Freedman E."/>
            <person name="Gellesch M."/>
            <person name="Goldberg J."/>
            <person name="Griggs A."/>
            <person name="Gujja S."/>
            <person name="Heilman E."/>
            <person name="Heiman D."/>
            <person name="Howarth C."/>
            <person name="Jen D."/>
            <person name="Larson L."/>
            <person name="Mehta T."/>
            <person name="Neiman D."/>
            <person name="Park D."/>
            <person name="Pearson M."/>
            <person name="Richards J."/>
            <person name="Roberts A."/>
            <person name="Saif S."/>
            <person name="Shea T."/>
            <person name="Shenoy N."/>
            <person name="Sisk P."/>
            <person name="Stolte C."/>
            <person name="Sykes S."/>
            <person name="Walk T."/>
            <person name="White J."/>
            <person name="Yandava C."/>
            <person name="Haas B."/>
            <person name="Nusbaum C."/>
            <person name="Birren B."/>
        </authorList>
    </citation>
    <scope>NUCLEOTIDE SEQUENCE [LARGE SCALE GENOMIC DNA]</scope>
    <source>
        <strain evidence="2">RMSCC 757 / Silveira</strain>
    </source>
</reference>